<evidence type="ECO:0000256" key="7">
    <source>
        <dbReference type="ARBA" id="ARBA00023298"/>
    </source>
</evidence>
<keyword evidence="5" id="KW-0638">Presynaptic neurotoxin</keyword>
<gene>
    <name evidence="9" type="ORF">LAZ67_1000736</name>
</gene>
<evidence type="ECO:0000256" key="4">
    <source>
        <dbReference type="ARBA" id="ARBA00022737"/>
    </source>
</evidence>
<keyword evidence="10" id="KW-1185">Reference proteome</keyword>
<accession>A0ABY6JXE2</accession>
<dbReference type="InterPro" id="IPR036770">
    <property type="entry name" value="Ankyrin_rpt-contain_sf"/>
</dbReference>
<dbReference type="SMART" id="SM00248">
    <property type="entry name" value="ANK"/>
    <property type="match status" value="7"/>
</dbReference>
<dbReference type="InterPro" id="IPR002110">
    <property type="entry name" value="Ankyrin_rpt"/>
</dbReference>
<evidence type="ECO:0000256" key="8">
    <source>
        <dbReference type="PROSITE-ProRule" id="PRU00023"/>
    </source>
</evidence>
<feature type="repeat" description="ANK" evidence="8">
    <location>
        <begin position="74"/>
        <end position="106"/>
    </location>
</feature>
<dbReference type="PRINTS" id="PR01415">
    <property type="entry name" value="ANKYRIN"/>
</dbReference>
<dbReference type="EMBL" id="CP092863">
    <property type="protein sequence ID" value="UYV60290.1"/>
    <property type="molecule type" value="Genomic_DNA"/>
</dbReference>
<reference evidence="9 10" key="1">
    <citation type="submission" date="2022-01" db="EMBL/GenBank/DDBJ databases">
        <title>A chromosomal length assembly of Cordylochernes scorpioides.</title>
        <authorList>
            <person name="Zeh D."/>
            <person name="Zeh J."/>
        </authorList>
    </citation>
    <scope>NUCLEOTIDE SEQUENCE [LARGE SCALE GENOMIC DNA]</scope>
    <source>
        <strain evidence="9">IN4F17</strain>
        <tissue evidence="9">Whole Body</tissue>
    </source>
</reference>
<name>A0ABY6JXE2_9ARAC</name>
<organism evidence="9 10">
    <name type="scientific">Cordylochernes scorpioides</name>
    <dbReference type="NCBI Taxonomy" id="51811"/>
    <lineage>
        <taxon>Eukaryota</taxon>
        <taxon>Metazoa</taxon>
        <taxon>Ecdysozoa</taxon>
        <taxon>Arthropoda</taxon>
        <taxon>Chelicerata</taxon>
        <taxon>Arachnida</taxon>
        <taxon>Pseudoscorpiones</taxon>
        <taxon>Cheliferoidea</taxon>
        <taxon>Chernetidae</taxon>
        <taxon>Cordylochernes</taxon>
    </lineage>
</organism>
<dbReference type="Pfam" id="PF12796">
    <property type="entry name" value="Ank_2"/>
    <property type="match status" value="2"/>
</dbReference>
<dbReference type="PANTHER" id="PTHR24171">
    <property type="entry name" value="ANKYRIN REPEAT DOMAIN-CONTAINING PROTEIN 39-RELATED"/>
    <property type="match status" value="1"/>
</dbReference>
<keyword evidence="5" id="KW-0528">Neurotoxin</keyword>
<keyword evidence="5" id="KW-0800">Toxin</keyword>
<feature type="repeat" description="ANK" evidence="8">
    <location>
        <begin position="41"/>
        <end position="73"/>
    </location>
</feature>
<evidence type="ECO:0000256" key="1">
    <source>
        <dbReference type="ARBA" id="ARBA00004175"/>
    </source>
</evidence>
<dbReference type="PROSITE" id="PS50088">
    <property type="entry name" value="ANK_REPEAT"/>
    <property type="match status" value="3"/>
</dbReference>
<keyword evidence="6 8" id="KW-0040">ANK repeat</keyword>
<evidence type="ECO:0000313" key="10">
    <source>
        <dbReference type="Proteomes" id="UP001235939"/>
    </source>
</evidence>
<feature type="repeat" description="ANK" evidence="8">
    <location>
        <begin position="154"/>
        <end position="186"/>
    </location>
</feature>
<evidence type="ECO:0000256" key="5">
    <source>
        <dbReference type="ARBA" id="ARBA00023028"/>
    </source>
</evidence>
<keyword evidence="7" id="KW-1053">Target membrane</keyword>
<evidence type="ECO:0000256" key="3">
    <source>
        <dbReference type="ARBA" id="ARBA00022537"/>
    </source>
</evidence>
<sequence length="330" mass="37197">MKKNNSNNWRYRLQQASKKGQKHVVISLLRQGIEINATFQFGLTALHECSKFGHVDTARVLIEAGAEVNRKDYRSSTPLVLAILGEHIEMVKLLLESGANVNTKEITKMLVKAGAETDARIDTSYSTCLHAIRKINIADILLRNGATINIQNSIGDTPLHRAVDIWDAKTVKFLLSKGADPNIMNYRYSIPLHTAIESRNLQVAELLIFGGADLFNKVSRIGFLDKAIHLGHIDMTKLLIMHMVVKKPSHLKPEIVANEPTLSKYWDDCQADTEYMDKTLIGRSTITYRKFVLESCENKLALYLSHKTTRVKESLSNTKVLKNNSKYIHS</sequence>
<keyword evidence="7" id="KW-0472">Membrane</keyword>
<keyword evidence="2" id="KW-0268">Exocytosis</keyword>
<protein>
    <submittedName>
        <fullName evidence="9">Uncharacterized protein</fullName>
    </submittedName>
</protein>
<evidence type="ECO:0000313" key="9">
    <source>
        <dbReference type="EMBL" id="UYV60290.1"/>
    </source>
</evidence>
<evidence type="ECO:0000256" key="2">
    <source>
        <dbReference type="ARBA" id="ARBA00022483"/>
    </source>
</evidence>
<comment type="subcellular location">
    <subcellularLocation>
        <location evidence="1">Target cell membrane</location>
    </subcellularLocation>
</comment>
<dbReference type="Proteomes" id="UP001235939">
    <property type="component" value="Chromosome 01"/>
</dbReference>
<proteinExistence type="predicted"/>
<evidence type="ECO:0000256" key="6">
    <source>
        <dbReference type="ARBA" id="ARBA00023043"/>
    </source>
</evidence>
<dbReference type="PANTHER" id="PTHR24171:SF9">
    <property type="entry name" value="ANKYRIN REPEAT DOMAIN-CONTAINING PROTEIN 39"/>
    <property type="match status" value="1"/>
</dbReference>
<dbReference type="Gene3D" id="1.25.40.20">
    <property type="entry name" value="Ankyrin repeat-containing domain"/>
    <property type="match status" value="2"/>
</dbReference>
<dbReference type="PROSITE" id="PS50297">
    <property type="entry name" value="ANK_REP_REGION"/>
    <property type="match status" value="3"/>
</dbReference>
<dbReference type="SUPFAM" id="SSF48403">
    <property type="entry name" value="Ankyrin repeat"/>
    <property type="match status" value="1"/>
</dbReference>
<keyword evidence="4" id="KW-0677">Repeat</keyword>
<keyword evidence="3" id="KW-1052">Target cell membrane</keyword>